<dbReference type="InterPro" id="IPR000523">
    <property type="entry name" value="Mg_chelatse_chII-like_cat_dom"/>
</dbReference>
<comment type="similarity">
    <text evidence="1">Belongs to the Mg-chelatase subunits D/I family. ComM subfamily.</text>
</comment>
<evidence type="ECO:0000313" key="3">
    <source>
        <dbReference type="EMBL" id="BCB87618.1"/>
    </source>
</evidence>
<dbReference type="EMBL" id="AP022871">
    <property type="protein sequence ID" value="BCB87618.1"/>
    <property type="molecule type" value="Genomic_DNA"/>
</dbReference>
<gene>
    <name evidence="3" type="primary">comM</name>
    <name evidence="3" type="ORF">Psuf_049310</name>
</gene>
<dbReference type="InterPro" id="IPR003593">
    <property type="entry name" value="AAA+_ATPase"/>
</dbReference>
<dbReference type="AlphaFoldDB" id="A0A6F8YP08"/>
<dbReference type="CDD" id="cd00009">
    <property type="entry name" value="AAA"/>
    <property type="match status" value="1"/>
</dbReference>
<dbReference type="PANTHER" id="PTHR32039:SF7">
    <property type="entry name" value="COMPETENCE PROTEIN COMM"/>
    <property type="match status" value="1"/>
</dbReference>
<sequence>MPASGEAETAVSYAKVLSVGLVGVTGHLVEVEADLSPGLPAVVLSGLPDTALNEARDRVRAAIVNSGQHWPGRRITVNLLPAGMRKTGSAFDLAIAVVLLGGAGELPLAAFDGVAIFGELGLDGTVRPVRGALPMVAAAAKGGVRRVVVPIGNATEAAVVPGIEVKAVDTLHRLVAFVRDGAALLDPPESGPEAGPDGPDLADVAGQSLGRRAIEVAAAGGHHVALLGPPGAGKTMLAERLPSILPELDDEAALEVTALHSIAGVLPPGGHLRRLPPFQAPHHTATVQALVGGGSGLARPGAVSLSHHGVLFLDEAAEFTGRALDALRQPLETGRILLRRADGATEYPARFQLVLATNPCPCAKPAGDQFCECSPVARRRYLGRLSGPLLDRIDVQVTLAPLGAAELMAPDSGGEPSAAVADRVLKARAAAAARWSAQGWRTNADVPGTALRRPPWRLPSADTKALRTRLDHGSLSARGFDRILRVAWTIADLDGRHRPGSDDVFEATQLRTGIAP</sequence>
<dbReference type="SUPFAM" id="SSF54211">
    <property type="entry name" value="Ribosomal protein S5 domain 2-like"/>
    <property type="match status" value="1"/>
</dbReference>
<dbReference type="PANTHER" id="PTHR32039">
    <property type="entry name" value="MAGNESIUM-CHELATASE SUBUNIT CHLI"/>
    <property type="match status" value="1"/>
</dbReference>
<dbReference type="Pfam" id="PF13541">
    <property type="entry name" value="ChlI"/>
    <property type="match status" value="1"/>
</dbReference>
<dbReference type="SUPFAM" id="SSF52540">
    <property type="entry name" value="P-loop containing nucleoside triphosphate hydrolases"/>
    <property type="match status" value="1"/>
</dbReference>
<organism evidence="3 4">
    <name type="scientific">Phytohabitans suffuscus</name>
    <dbReference type="NCBI Taxonomy" id="624315"/>
    <lineage>
        <taxon>Bacteria</taxon>
        <taxon>Bacillati</taxon>
        <taxon>Actinomycetota</taxon>
        <taxon>Actinomycetes</taxon>
        <taxon>Micromonosporales</taxon>
        <taxon>Micromonosporaceae</taxon>
    </lineage>
</organism>
<dbReference type="Pfam" id="PF01078">
    <property type="entry name" value="Mg_chelatase"/>
    <property type="match status" value="1"/>
</dbReference>
<dbReference type="Gene3D" id="3.40.50.300">
    <property type="entry name" value="P-loop containing nucleotide triphosphate hydrolases"/>
    <property type="match status" value="1"/>
</dbReference>
<proteinExistence type="inferred from homology"/>
<dbReference type="InterPro" id="IPR027417">
    <property type="entry name" value="P-loop_NTPase"/>
</dbReference>
<dbReference type="InterPro" id="IPR014721">
    <property type="entry name" value="Ribsml_uS5_D2-typ_fold_subgr"/>
</dbReference>
<dbReference type="InterPro" id="IPR020568">
    <property type="entry name" value="Ribosomal_Su5_D2-typ_SF"/>
</dbReference>
<evidence type="ECO:0000259" key="2">
    <source>
        <dbReference type="SMART" id="SM00382"/>
    </source>
</evidence>
<dbReference type="KEGG" id="psuu:Psuf_049310"/>
<dbReference type="SMART" id="SM00382">
    <property type="entry name" value="AAA"/>
    <property type="match status" value="1"/>
</dbReference>
<dbReference type="InterPro" id="IPR045006">
    <property type="entry name" value="CHLI-like"/>
</dbReference>
<protein>
    <recommendedName>
        <fullName evidence="2">AAA+ ATPase domain-containing protein</fullName>
    </recommendedName>
</protein>
<feature type="domain" description="AAA+ ATPase" evidence="2">
    <location>
        <begin position="220"/>
        <end position="399"/>
    </location>
</feature>
<dbReference type="Gene3D" id="3.30.230.10">
    <property type="match status" value="1"/>
</dbReference>
<name>A0A6F8YP08_9ACTN</name>
<dbReference type="Pfam" id="PF13335">
    <property type="entry name" value="Mg_chelatase_C"/>
    <property type="match status" value="1"/>
</dbReference>
<dbReference type="Proteomes" id="UP000503011">
    <property type="component" value="Chromosome"/>
</dbReference>
<accession>A0A6F8YP08</accession>
<evidence type="ECO:0000256" key="1">
    <source>
        <dbReference type="ARBA" id="ARBA00006354"/>
    </source>
</evidence>
<keyword evidence="4" id="KW-1185">Reference proteome</keyword>
<dbReference type="GO" id="GO:0005524">
    <property type="term" value="F:ATP binding"/>
    <property type="evidence" value="ECO:0007669"/>
    <property type="project" value="InterPro"/>
</dbReference>
<dbReference type="NCBIfam" id="TIGR00368">
    <property type="entry name" value="YifB family Mg chelatase-like AAA ATPase"/>
    <property type="match status" value="1"/>
</dbReference>
<dbReference type="InterPro" id="IPR004482">
    <property type="entry name" value="Mg_chelat-rel"/>
</dbReference>
<reference evidence="3 4" key="1">
    <citation type="submission" date="2020-03" db="EMBL/GenBank/DDBJ databases">
        <title>Whole genome shotgun sequence of Phytohabitans suffuscus NBRC 105367.</title>
        <authorList>
            <person name="Komaki H."/>
            <person name="Tamura T."/>
        </authorList>
    </citation>
    <scope>NUCLEOTIDE SEQUENCE [LARGE SCALE GENOMIC DNA]</scope>
    <source>
        <strain evidence="3 4">NBRC 105367</strain>
    </source>
</reference>
<evidence type="ECO:0000313" key="4">
    <source>
        <dbReference type="Proteomes" id="UP000503011"/>
    </source>
</evidence>
<dbReference type="InterPro" id="IPR025158">
    <property type="entry name" value="Mg_chelat-rel_C"/>
</dbReference>
<reference evidence="3 4" key="2">
    <citation type="submission" date="2020-03" db="EMBL/GenBank/DDBJ databases">
        <authorList>
            <person name="Ichikawa N."/>
            <person name="Kimura A."/>
            <person name="Kitahashi Y."/>
            <person name="Uohara A."/>
        </authorList>
    </citation>
    <scope>NUCLEOTIDE SEQUENCE [LARGE SCALE GENOMIC DNA]</scope>
    <source>
        <strain evidence="3 4">NBRC 105367</strain>
    </source>
</reference>